<evidence type="ECO:0000259" key="2">
    <source>
        <dbReference type="PROSITE" id="PS50181"/>
    </source>
</evidence>
<evidence type="ECO:0000313" key="3">
    <source>
        <dbReference type="EMBL" id="GMR34453.1"/>
    </source>
</evidence>
<evidence type="ECO:0000256" key="1">
    <source>
        <dbReference type="SAM" id="MobiDB-lite"/>
    </source>
</evidence>
<comment type="caution">
    <text evidence="3">The sequence shown here is derived from an EMBL/GenBank/DDBJ whole genome shotgun (WGS) entry which is preliminary data.</text>
</comment>
<dbReference type="InterPro" id="IPR001810">
    <property type="entry name" value="F-box_dom"/>
</dbReference>
<sequence length="95" mass="10891">MSSERPAINGKTLLDLPNELLPFLICELNNADRRSFGYVCKSFNELEKNSGFRRFEVVTLNPNNRIFVSEAQEPKKRGVNMSSTNLRKLLQSRSD</sequence>
<organism evidence="3 4">
    <name type="scientific">Pristionchus mayeri</name>
    <dbReference type="NCBI Taxonomy" id="1317129"/>
    <lineage>
        <taxon>Eukaryota</taxon>
        <taxon>Metazoa</taxon>
        <taxon>Ecdysozoa</taxon>
        <taxon>Nematoda</taxon>
        <taxon>Chromadorea</taxon>
        <taxon>Rhabditida</taxon>
        <taxon>Rhabditina</taxon>
        <taxon>Diplogasteromorpha</taxon>
        <taxon>Diplogasteroidea</taxon>
        <taxon>Neodiplogasteridae</taxon>
        <taxon>Pristionchus</taxon>
    </lineage>
</organism>
<keyword evidence="4" id="KW-1185">Reference proteome</keyword>
<name>A0AAN4Z9J7_9BILA</name>
<feature type="region of interest" description="Disordered" evidence="1">
    <location>
        <begin position="74"/>
        <end position="95"/>
    </location>
</feature>
<feature type="domain" description="F-box" evidence="2">
    <location>
        <begin position="10"/>
        <end position="55"/>
    </location>
</feature>
<gene>
    <name evidence="3" type="ORF">PMAYCL1PPCAC_04648</name>
</gene>
<reference evidence="4" key="1">
    <citation type="submission" date="2022-10" db="EMBL/GenBank/DDBJ databases">
        <title>Genome assembly of Pristionchus species.</title>
        <authorList>
            <person name="Yoshida K."/>
            <person name="Sommer R.J."/>
        </authorList>
    </citation>
    <scope>NUCLEOTIDE SEQUENCE [LARGE SCALE GENOMIC DNA]</scope>
    <source>
        <strain evidence="4">RS5460</strain>
    </source>
</reference>
<dbReference type="Proteomes" id="UP001328107">
    <property type="component" value="Unassembled WGS sequence"/>
</dbReference>
<dbReference type="PROSITE" id="PS50181">
    <property type="entry name" value="FBOX"/>
    <property type="match status" value="1"/>
</dbReference>
<accession>A0AAN4Z9J7</accession>
<proteinExistence type="predicted"/>
<dbReference type="AlphaFoldDB" id="A0AAN4Z9J7"/>
<dbReference type="Pfam" id="PF00646">
    <property type="entry name" value="F-box"/>
    <property type="match status" value="1"/>
</dbReference>
<feature type="compositionally biased region" description="Polar residues" evidence="1">
    <location>
        <begin position="80"/>
        <end position="95"/>
    </location>
</feature>
<evidence type="ECO:0000313" key="4">
    <source>
        <dbReference type="Proteomes" id="UP001328107"/>
    </source>
</evidence>
<dbReference type="SUPFAM" id="SSF81383">
    <property type="entry name" value="F-box domain"/>
    <property type="match status" value="1"/>
</dbReference>
<protein>
    <recommendedName>
        <fullName evidence="2">F-box domain-containing protein</fullName>
    </recommendedName>
</protein>
<dbReference type="InterPro" id="IPR036047">
    <property type="entry name" value="F-box-like_dom_sf"/>
</dbReference>
<dbReference type="EMBL" id="BTRK01000002">
    <property type="protein sequence ID" value="GMR34453.1"/>
    <property type="molecule type" value="Genomic_DNA"/>
</dbReference>